<evidence type="ECO:0000313" key="5">
    <source>
        <dbReference type="EMBL" id="MFC6098403.1"/>
    </source>
</evidence>
<keyword evidence="3" id="KW-0157">Chromophore</keyword>
<evidence type="ECO:0000256" key="2">
    <source>
        <dbReference type="ARBA" id="ARBA00022643"/>
    </source>
</evidence>
<proteinExistence type="predicted"/>
<dbReference type="RefSeq" id="WP_379793417.1">
    <property type="nucleotide sequence ID" value="NZ_JBHSQB010000021.1"/>
</dbReference>
<dbReference type="Gene3D" id="3.30.450.20">
    <property type="entry name" value="PAS domain"/>
    <property type="match status" value="1"/>
</dbReference>
<keyword evidence="6" id="KW-1185">Reference proteome</keyword>
<dbReference type="SUPFAM" id="SSF55785">
    <property type="entry name" value="PYP-like sensor domain (PAS domain)"/>
    <property type="match status" value="1"/>
</dbReference>
<accession>A0ABW1PTQ1</accession>
<name>A0ABW1PTQ1_9FLAO</name>
<evidence type="ECO:0000256" key="3">
    <source>
        <dbReference type="ARBA" id="ARBA00022991"/>
    </source>
</evidence>
<gene>
    <name evidence="5" type="ORF">ACFPVY_17275</name>
</gene>
<feature type="domain" description="PAS" evidence="4">
    <location>
        <begin position="73"/>
        <end position="104"/>
    </location>
</feature>
<dbReference type="InterPro" id="IPR035965">
    <property type="entry name" value="PAS-like_dom_sf"/>
</dbReference>
<dbReference type="NCBIfam" id="TIGR00229">
    <property type="entry name" value="sensory_box"/>
    <property type="match status" value="1"/>
</dbReference>
<dbReference type="Pfam" id="PF13426">
    <property type="entry name" value="PAS_9"/>
    <property type="match status" value="1"/>
</dbReference>
<sequence>MSDLESYDNALEKLAKIAEGNTMPLHSWDFYAAHFDNLKVSLSDAERLQEFAQTNRWLGNWNFYEALQQEKTIVVTDAQLTIVFASKNILKMTGFSSEEVVGNSPKMFQGEATSKEDLKEIKTFINSQKPFEKTILNYKKNGETYDCKIQAFPVFNSKKQLVNFVAFEKVA</sequence>
<evidence type="ECO:0000259" key="4">
    <source>
        <dbReference type="PROSITE" id="PS50112"/>
    </source>
</evidence>
<dbReference type="PANTHER" id="PTHR47429">
    <property type="entry name" value="PROTEIN TWIN LOV 1"/>
    <property type="match status" value="1"/>
</dbReference>
<dbReference type="PANTHER" id="PTHR47429:SF2">
    <property type="entry name" value="PROTEIN TWIN LOV 1"/>
    <property type="match status" value="1"/>
</dbReference>
<evidence type="ECO:0000256" key="1">
    <source>
        <dbReference type="ARBA" id="ARBA00022630"/>
    </source>
</evidence>
<dbReference type="Proteomes" id="UP001596287">
    <property type="component" value="Unassembled WGS sequence"/>
</dbReference>
<dbReference type="CDD" id="cd00130">
    <property type="entry name" value="PAS"/>
    <property type="match status" value="1"/>
</dbReference>
<organism evidence="5 6">
    <name type="scientific">Flavobacterium qiangtangense</name>
    <dbReference type="NCBI Taxonomy" id="1442595"/>
    <lineage>
        <taxon>Bacteria</taxon>
        <taxon>Pseudomonadati</taxon>
        <taxon>Bacteroidota</taxon>
        <taxon>Flavobacteriia</taxon>
        <taxon>Flavobacteriales</taxon>
        <taxon>Flavobacteriaceae</taxon>
        <taxon>Flavobacterium</taxon>
    </lineage>
</organism>
<protein>
    <submittedName>
        <fullName evidence="5">PAS domain-containing protein</fullName>
    </submittedName>
</protein>
<dbReference type="EMBL" id="JBHSQB010000021">
    <property type="protein sequence ID" value="MFC6098403.1"/>
    <property type="molecule type" value="Genomic_DNA"/>
</dbReference>
<keyword evidence="2" id="KW-0288">FMN</keyword>
<evidence type="ECO:0000313" key="6">
    <source>
        <dbReference type="Proteomes" id="UP001596287"/>
    </source>
</evidence>
<keyword evidence="1" id="KW-0285">Flavoprotein</keyword>
<dbReference type="PROSITE" id="PS50112">
    <property type="entry name" value="PAS"/>
    <property type="match status" value="1"/>
</dbReference>
<reference evidence="6" key="1">
    <citation type="journal article" date="2019" name="Int. J. Syst. Evol. Microbiol.">
        <title>The Global Catalogue of Microorganisms (GCM) 10K type strain sequencing project: providing services to taxonomists for standard genome sequencing and annotation.</title>
        <authorList>
            <consortium name="The Broad Institute Genomics Platform"/>
            <consortium name="The Broad Institute Genome Sequencing Center for Infectious Disease"/>
            <person name="Wu L."/>
            <person name="Ma J."/>
        </authorList>
    </citation>
    <scope>NUCLEOTIDE SEQUENCE [LARGE SCALE GENOMIC DNA]</scope>
    <source>
        <strain evidence="6">CCUG 49679</strain>
    </source>
</reference>
<dbReference type="InterPro" id="IPR000014">
    <property type="entry name" value="PAS"/>
</dbReference>
<comment type="caution">
    <text evidence="5">The sequence shown here is derived from an EMBL/GenBank/DDBJ whole genome shotgun (WGS) entry which is preliminary data.</text>
</comment>